<feature type="domain" description="Response regulatory" evidence="6">
    <location>
        <begin position="5"/>
        <end position="119"/>
    </location>
</feature>
<evidence type="ECO:0000259" key="6">
    <source>
        <dbReference type="PROSITE" id="PS50110"/>
    </source>
</evidence>
<keyword evidence="1 4" id="KW-0597">Phosphoprotein</keyword>
<evidence type="ECO:0000256" key="1">
    <source>
        <dbReference type="ARBA" id="ARBA00022553"/>
    </source>
</evidence>
<dbReference type="InterPro" id="IPR001789">
    <property type="entry name" value="Sig_transdc_resp-reg_receiver"/>
</dbReference>
<dbReference type="GO" id="GO:0006355">
    <property type="term" value="P:regulation of DNA-templated transcription"/>
    <property type="evidence" value="ECO:0007669"/>
    <property type="project" value="InterPro"/>
</dbReference>
<sequence>MNKIKVLLAEDEPMMGKLIKEALELRDFEVVWAVDGLKAYSSFCVARPDICIFDVMMPYKDGFTLAQEVRGLSSEVPIIFLTAKSAIQDLATGFEAGANDYIKKPFSMEELIIRMRALLNRQSLTKPSGTRDGEYTLGKFRFSFKNLHLSLGDRQQLLSYKEAQLLKLLIDHRDAVLDRKVALDYVWGDDSYFNSRSMDVFISKLRKFLEADPAIKIVNIRGKGFKLVVNT</sequence>
<dbReference type="Gene3D" id="1.10.10.10">
    <property type="entry name" value="Winged helix-like DNA-binding domain superfamily/Winged helix DNA-binding domain"/>
    <property type="match status" value="1"/>
</dbReference>
<dbReference type="InterPro" id="IPR011006">
    <property type="entry name" value="CheY-like_superfamily"/>
</dbReference>
<dbReference type="SUPFAM" id="SSF52172">
    <property type="entry name" value="CheY-like"/>
    <property type="match status" value="1"/>
</dbReference>
<name>A0A4U9VVH6_9SPHI</name>
<dbReference type="GO" id="GO:0000976">
    <property type="term" value="F:transcription cis-regulatory region binding"/>
    <property type="evidence" value="ECO:0007669"/>
    <property type="project" value="TreeGrafter"/>
</dbReference>
<protein>
    <submittedName>
        <fullName evidence="8">Transcriptional regulatory protein prrA</fullName>
    </submittedName>
</protein>
<dbReference type="GO" id="GO:0000156">
    <property type="term" value="F:phosphorelay response regulator activity"/>
    <property type="evidence" value="ECO:0007669"/>
    <property type="project" value="TreeGrafter"/>
</dbReference>
<dbReference type="PANTHER" id="PTHR48111">
    <property type="entry name" value="REGULATOR OF RPOS"/>
    <property type="match status" value="1"/>
</dbReference>
<dbReference type="PROSITE" id="PS51755">
    <property type="entry name" value="OMPR_PHOB"/>
    <property type="match status" value="1"/>
</dbReference>
<dbReference type="InterPro" id="IPR001867">
    <property type="entry name" value="OmpR/PhoB-type_DNA-bd"/>
</dbReference>
<evidence type="ECO:0000313" key="8">
    <source>
        <dbReference type="EMBL" id="VTR51576.1"/>
    </source>
</evidence>
<evidence type="ECO:0000256" key="5">
    <source>
        <dbReference type="PROSITE-ProRule" id="PRU01091"/>
    </source>
</evidence>
<dbReference type="Gene3D" id="6.10.250.690">
    <property type="match status" value="1"/>
</dbReference>
<feature type="DNA-binding region" description="OmpR/PhoB-type" evidence="5">
    <location>
        <begin position="132"/>
        <end position="229"/>
    </location>
</feature>
<dbReference type="InterPro" id="IPR036388">
    <property type="entry name" value="WH-like_DNA-bd_sf"/>
</dbReference>
<dbReference type="EMBL" id="LR590484">
    <property type="protein sequence ID" value="VTR51576.1"/>
    <property type="molecule type" value="Genomic_DNA"/>
</dbReference>
<reference evidence="8 9" key="1">
    <citation type="submission" date="2019-05" db="EMBL/GenBank/DDBJ databases">
        <authorList>
            <consortium name="Pathogen Informatics"/>
        </authorList>
    </citation>
    <scope>NUCLEOTIDE SEQUENCE [LARGE SCALE GENOMIC DNA]</scope>
    <source>
        <strain evidence="8 9">NCTC11429</strain>
    </source>
</reference>
<feature type="modified residue" description="4-aspartylphosphate" evidence="4">
    <location>
        <position position="54"/>
    </location>
</feature>
<evidence type="ECO:0000313" key="9">
    <source>
        <dbReference type="Proteomes" id="UP000308196"/>
    </source>
</evidence>
<feature type="domain" description="OmpR/PhoB-type" evidence="7">
    <location>
        <begin position="132"/>
        <end position="229"/>
    </location>
</feature>
<dbReference type="Pfam" id="PF00486">
    <property type="entry name" value="Trans_reg_C"/>
    <property type="match status" value="1"/>
</dbReference>
<evidence type="ECO:0000256" key="2">
    <source>
        <dbReference type="ARBA" id="ARBA00023012"/>
    </source>
</evidence>
<dbReference type="Gene3D" id="3.40.50.2300">
    <property type="match status" value="1"/>
</dbReference>
<gene>
    <name evidence="8" type="primary">prrA</name>
    <name evidence="8" type="ORF">NCTC11429_04381</name>
</gene>
<dbReference type="CDD" id="cd17574">
    <property type="entry name" value="REC_OmpR"/>
    <property type="match status" value="1"/>
</dbReference>
<dbReference type="Pfam" id="PF00072">
    <property type="entry name" value="Response_reg"/>
    <property type="match status" value="1"/>
</dbReference>
<dbReference type="PANTHER" id="PTHR48111:SF40">
    <property type="entry name" value="PHOSPHATE REGULON TRANSCRIPTIONAL REGULATORY PROTEIN PHOB"/>
    <property type="match status" value="1"/>
</dbReference>
<dbReference type="GO" id="GO:0032993">
    <property type="term" value="C:protein-DNA complex"/>
    <property type="evidence" value="ECO:0007669"/>
    <property type="project" value="TreeGrafter"/>
</dbReference>
<keyword evidence="3 5" id="KW-0238">DNA-binding</keyword>
<dbReference type="InterPro" id="IPR039420">
    <property type="entry name" value="WalR-like"/>
</dbReference>
<dbReference type="CDD" id="cd00383">
    <property type="entry name" value="trans_reg_C"/>
    <property type="match status" value="1"/>
</dbReference>
<evidence type="ECO:0000259" key="7">
    <source>
        <dbReference type="PROSITE" id="PS51755"/>
    </source>
</evidence>
<dbReference type="Proteomes" id="UP000308196">
    <property type="component" value="Chromosome"/>
</dbReference>
<evidence type="ECO:0000256" key="4">
    <source>
        <dbReference type="PROSITE-ProRule" id="PRU00169"/>
    </source>
</evidence>
<organism evidence="8 9">
    <name type="scientific">Sphingobacterium thalpophilum</name>
    <dbReference type="NCBI Taxonomy" id="259"/>
    <lineage>
        <taxon>Bacteria</taxon>
        <taxon>Pseudomonadati</taxon>
        <taxon>Bacteroidota</taxon>
        <taxon>Sphingobacteriia</taxon>
        <taxon>Sphingobacteriales</taxon>
        <taxon>Sphingobacteriaceae</taxon>
        <taxon>Sphingobacterium</taxon>
    </lineage>
</organism>
<dbReference type="RefSeq" id="WP_028070407.1">
    <property type="nucleotide sequence ID" value="NZ_JBPFQZ010000009.1"/>
</dbReference>
<proteinExistence type="predicted"/>
<dbReference type="KEGG" id="stha:NCTC11429_04381"/>
<dbReference type="STRING" id="1123265.GCA_000686625_03687"/>
<dbReference type="GO" id="GO:0005829">
    <property type="term" value="C:cytosol"/>
    <property type="evidence" value="ECO:0007669"/>
    <property type="project" value="TreeGrafter"/>
</dbReference>
<evidence type="ECO:0000256" key="3">
    <source>
        <dbReference type="ARBA" id="ARBA00023125"/>
    </source>
</evidence>
<dbReference type="SMART" id="SM00862">
    <property type="entry name" value="Trans_reg_C"/>
    <property type="match status" value="1"/>
</dbReference>
<accession>A0A4U9VVH6</accession>
<dbReference type="GeneID" id="78464968"/>
<keyword evidence="2" id="KW-0902">Two-component regulatory system</keyword>
<dbReference type="AlphaFoldDB" id="A0A4U9VVH6"/>
<dbReference type="SMART" id="SM00448">
    <property type="entry name" value="REC"/>
    <property type="match status" value="1"/>
</dbReference>
<dbReference type="PROSITE" id="PS50110">
    <property type="entry name" value="RESPONSE_REGULATORY"/>
    <property type="match status" value="1"/>
</dbReference>